<name>A0A2S7IHR6_9BACT</name>
<keyword evidence="9" id="KW-1185">Reference proteome</keyword>
<dbReference type="Pfam" id="PF26002">
    <property type="entry name" value="Beta-barrel_AprE"/>
    <property type="match status" value="1"/>
</dbReference>
<dbReference type="GO" id="GO:0016020">
    <property type="term" value="C:membrane"/>
    <property type="evidence" value="ECO:0007669"/>
    <property type="project" value="UniProtKB-SubCell"/>
</dbReference>
<evidence type="ECO:0000256" key="3">
    <source>
        <dbReference type="ARBA" id="ARBA00022989"/>
    </source>
</evidence>
<evidence type="ECO:0000256" key="2">
    <source>
        <dbReference type="ARBA" id="ARBA00022692"/>
    </source>
</evidence>
<dbReference type="PANTHER" id="PTHR30386">
    <property type="entry name" value="MEMBRANE FUSION SUBUNIT OF EMRAB-TOLC MULTIDRUG EFFLUX PUMP"/>
    <property type="match status" value="1"/>
</dbReference>
<dbReference type="PANTHER" id="PTHR30386:SF26">
    <property type="entry name" value="TRANSPORT PROTEIN COMB"/>
    <property type="match status" value="1"/>
</dbReference>
<protein>
    <submittedName>
        <fullName evidence="8">Secretion protein HlyD</fullName>
    </submittedName>
</protein>
<gene>
    <name evidence="8" type="ORF">C5O19_21395</name>
</gene>
<dbReference type="OrthoDB" id="594147at2"/>
<feature type="domain" description="AprE-like beta-barrel" evidence="7">
    <location>
        <begin position="276"/>
        <end position="362"/>
    </location>
</feature>
<keyword evidence="3 6" id="KW-1133">Transmembrane helix</keyword>
<feature type="coiled-coil region" evidence="5">
    <location>
        <begin position="208"/>
        <end position="242"/>
    </location>
</feature>
<evidence type="ECO:0000256" key="5">
    <source>
        <dbReference type="SAM" id="Coils"/>
    </source>
</evidence>
<dbReference type="AlphaFoldDB" id="A0A2S7IHR6"/>
<evidence type="ECO:0000256" key="4">
    <source>
        <dbReference type="ARBA" id="ARBA00023136"/>
    </source>
</evidence>
<dbReference type="Gene3D" id="2.40.50.100">
    <property type="match status" value="1"/>
</dbReference>
<comment type="caution">
    <text evidence="8">The sequence shown here is derived from an EMBL/GenBank/DDBJ whole genome shotgun (WGS) entry which is preliminary data.</text>
</comment>
<keyword evidence="5" id="KW-0175">Coiled coil</keyword>
<keyword evidence="2 6" id="KW-0812">Transmembrane</keyword>
<evidence type="ECO:0000256" key="1">
    <source>
        <dbReference type="ARBA" id="ARBA00004167"/>
    </source>
</evidence>
<dbReference type="InterPro" id="IPR050739">
    <property type="entry name" value="MFP"/>
</dbReference>
<evidence type="ECO:0000313" key="8">
    <source>
        <dbReference type="EMBL" id="PQA55099.1"/>
    </source>
</evidence>
<proteinExistence type="predicted"/>
<reference evidence="9" key="1">
    <citation type="submission" date="2018-02" db="EMBL/GenBank/DDBJ databases">
        <title>Genome sequencing of Solimonas sp. HR-BB.</title>
        <authorList>
            <person name="Lee Y."/>
            <person name="Jeon C.O."/>
        </authorList>
    </citation>
    <scope>NUCLEOTIDE SEQUENCE [LARGE SCALE GENOMIC DNA]</scope>
    <source>
        <strain evidence="9">HR-U</strain>
    </source>
</reference>
<accession>A0A2S7IHR6</accession>
<keyword evidence="4 6" id="KW-0472">Membrane</keyword>
<evidence type="ECO:0000256" key="6">
    <source>
        <dbReference type="SAM" id="Phobius"/>
    </source>
</evidence>
<dbReference type="EMBL" id="PTRA01000005">
    <property type="protein sequence ID" value="PQA55099.1"/>
    <property type="molecule type" value="Genomic_DNA"/>
</dbReference>
<dbReference type="InterPro" id="IPR058982">
    <property type="entry name" value="Beta-barrel_AprE"/>
</dbReference>
<organism evidence="8 9">
    <name type="scientific">Siphonobacter curvatus</name>
    <dbReference type="NCBI Taxonomy" id="2094562"/>
    <lineage>
        <taxon>Bacteria</taxon>
        <taxon>Pseudomonadati</taxon>
        <taxon>Bacteroidota</taxon>
        <taxon>Cytophagia</taxon>
        <taxon>Cytophagales</taxon>
        <taxon>Cytophagaceae</taxon>
        <taxon>Siphonobacter</taxon>
    </lineage>
</organism>
<dbReference type="Gene3D" id="2.40.30.170">
    <property type="match status" value="1"/>
</dbReference>
<dbReference type="RefSeq" id="WP_104715417.1">
    <property type="nucleotide sequence ID" value="NZ_PTRA01000005.1"/>
</dbReference>
<comment type="subcellular location">
    <subcellularLocation>
        <location evidence="1">Membrane</location>
        <topology evidence="1">Single-pass membrane protein</topology>
    </subcellularLocation>
</comment>
<evidence type="ECO:0000313" key="9">
    <source>
        <dbReference type="Proteomes" id="UP000239590"/>
    </source>
</evidence>
<dbReference type="Proteomes" id="UP000239590">
    <property type="component" value="Unassembled WGS sequence"/>
</dbReference>
<feature type="transmembrane region" description="Helical" evidence="6">
    <location>
        <begin position="28"/>
        <end position="47"/>
    </location>
</feature>
<sequence>MSQQLHPAEVIEHTTEAYLPQVSARGQVIYLTILAAVFVALGSLPFIRTEVSVQSVGVVRPRSERNEIRPLIAGTLTEVLVRENQPVTVGQPLFRLQTDVLDSKLRLIRLQQQEKDGYIRDLTLLVSTPLSQAPASLSLRSPLYRQQYEQFRYQQVELAETLRKRQRELQTNQKLLSEKLIAQQELEDKEFAQKTAQAQYQTLTERQMSDWQTALAQYRRDVVELQAQQQQLQRERDLYLIKAPVAGSVGQLVGKYVGSYVQAGEVMGVISPDSNLLAECYVSPKDIGLLQKGMKARLQVDAFDYNQWGLAEGEIADIANDITVTDQQTYFRVKCKLSRNHLTLRQGVKGYLKKGMSLRAHFVVTERSLFDLLYDKADDWLNPKTNPGLASR</sequence>
<evidence type="ECO:0000259" key="7">
    <source>
        <dbReference type="Pfam" id="PF26002"/>
    </source>
</evidence>